<protein>
    <submittedName>
        <fullName evidence="1">Uncharacterized protein</fullName>
    </submittedName>
</protein>
<reference evidence="1 2" key="1">
    <citation type="journal article" date="2011" name="Science">
        <title>The Selaginella genome identifies genetic changes associated with the evolution of vascular plants.</title>
        <authorList>
            <person name="Banks J.A."/>
            <person name="Nishiyama T."/>
            <person name="Hasebe M."/>
            <person name="Bowman J.L."/>
            <person name="Gribskov M."/>
            <person name="dePamphilis C."/>
            <person name="Albert V.A."/>
            <person name="Aono N."/>
            <person name="Aoyama T."/>
            <person name="Ambrose B.A."/>
            <person name="Ashton N.W."/>
            <person name="Axtell M.J."/>
            <person name="Barker E."/>
            <person name="Barker M.S."/>
            <person name="Bennetzen J.L."/>
            <person name="Bonawitz N.D."/>
            <person name="Chapple C."/>
            <person name="Cheng C."/>
            <person name="Correa L.G."/>
            <person name="Dacre M."/>
            <person name="DeBarry J."/>
            <person name="Dreyer I."/>
            <person name="Elias M."/>
            <person name="Engstrom E.M."/>
            <person name="Estelle M."/>
            <person name="Feng L."/>
            <person name="Finet C."/>
            <person name="Floyd S.K."/>
            <person name="Frommer W.B."/>
            <person name="Fujita T."/>
            <person name="Gramzow L."/>
            <person name="Gutensohn M."/>
            <person name="Harholt J."/>
            <person name="Hattori M."/>
            <person name="Heyl A."/>
            <person name="Hirai T."/>
            <person name="Hiwatashi Y."/>
            <person name="Ishikawa M."/>
            <person name="Iwata M."/>
            <person name="Karol K.G."/>
            <person name="Koehler B."/>
            <person name="Kolukisaoglu U."/>
            <person name="Kubo M."/>
            <person name="Kurata T."/>
            <person name="Lalonde S."/>
            <person name="Li K."/>
            <person name="Li Y."/>
            <person name="Litt A."/>
            <person name="Lyons E."/>
            <person name="Manning G."/>
            <person name="Maruyama T."/>
            <person name="Michael T.P."/>
            <person name="Mikami K."/>
            <person name="Miyazaki S."/>
            <person name="Morinaga S."/>
            <person name="Murata T."/>
            <person name="Mueller-Roeber B."/>
            <person name="Nelson D.R."/>
            <person name="Obara M."/>
            <person name="Oguri Y."/>
            <person name="Olmstead R.G."/>
            <person name="Onodera N."/>
            <person name="Petersen B.L."/>
            <person name="Pils B."/>
            <person name="Prigge M."/>
            <person name="Rensing S.A."/>
            <person name="Riano-Pachon D.M."/>
            <person name="Roberts A.W."/>
            <person name="Sato Y."/>
            <person name="Scheller H.V."/>
            <person name="Schulz B."/>
            <person name="Schulz C."/>
            <person name="Shakirov E.V."/>
            <person name="Shibagaki N."/>
            <person name="Shinohara N."/>
            <person name="Shippen D.E."/>
            <person name="Soerensen I."/>
            <person name="Sotooka R."/>
            <person name="Sugimoto N."/>
            <person name="Sugita M."/>
            <person name="Sumikawa N."/>
            <person name="Tanurdzic M."/>
            <person name="Theissen G."/>
            <person name="Ulvskov P."/>
            <person name="Wakazuki S."/>
            <person name="Weng J.K."/>
            <person name="Willats W.W."/>
            <person name="Wipf D."/>
            <person name="Wolf P.G."/>
            <person name="Yang L."/>
            <person name="Zimmer A.D."/>
            <person name="Zhu Q."/>
            <person name="Mitros T."/>
            <person name="Hellsten U."/>
            <person name="Loque D."/>
            <person name="Otillar R."/>
            <person name="Salamov A."/>
            <person name="Schmutz J."/>
            <person name="Shapiro H."/>
            <person name="Lindquist E."/>
            <person name="Lucas S."/>
            <person name="Rokhsar D."/>
            <person name="Grigoriev I.V."/>
        </authorList>
    </citation>
    <scope>NUCLEOTIDE SEQUENCE [LARGE SCALE GENOMIC DNA]</scope>
</reference>
<organism evidence="2">
    <name type="scientific">Selaginella moellendorffii</name>
    <name type="common">Spikemoss</name>
    <dbReference type="NCBI Taxonomy" id="88036"/>
    <lineage>
        <taxon>Eukaryota</taxon>
        <taxon>Viridiplantae</taxon>
        <taxon>Streptophyta</taxon>
        <taxon>Embryophyta</taxon>
        <taxon>Tracheophyta</taxon>
        <taxon>Lycopodiopsida</taxon>
        <taxon>Selaginellales</taxon>
        <taxon>Selaginellaceae</taxon>
        <taxon>Selaginella</taxon>
    </lineage>
</organism>
<dbReference type="AlphaFoldDB" id="D8SU43"/>
<keyword evidence="2" id="KW-1185">Reference proteome</keyword>
<evidence type="ECO:0000313" key="2">
    <source>
        <dbReference type="Proteomes" id="UP000001514"/>
    </source>
</evidence>
<sequence>MYTDLEDVVTCTVSQGPQHLDEAPRIQLHHQQEDLIASYTSDSSPPICTAGLYLRQNKLRGREAQRIRFIPCSAWLFLDKLVTKFWFEQQLALEYADGKERIEPVLHGLASGDPGGAGSAAARRSCFSRGSWTGTSF</sequence>
<proteinExistence type="predicted"/>
<evidence type="ECO:0000313" key="1">
    <source>
        <dbReference type="EMBL" id="EFJ11942.1"/>
    </source>
</evidence>
<dbReference type="HOGENOM" id="CLU_1868676_0_0_1"/>
<gene>
    <name evidence="1" type="ORF">SELMODRAFT_425739</name>
</gene>
<dbReference type="Proteomes" id="UP000001514">
    <property type="component" value="Unassembled WGS sequence"/>
</dbReference>
<name>D8SU43_SELML</name>
<dbReference type="EMBL" id="GL377642">
    <property type="protein sequence ID" value="EFJ11942.1"/>
    <property type="molecule type" value="Genomic_DNA"/>
</dbReference>
<accession>D8SU43</accession>
<dbReference type="InParanoid" id="D8SU43"/>
<dbReference type="KEGG" id="smo:SELMODRAFT_425739"/>
<dbReference type="Gramene" id="EFJ11942">
    <property type="protein sequence ID" value="EFJ11942"/>
    <property type="gene ID" value="SELMODRAFT_425739"/>
</dbReference>